<evidence type="ECO:0000256" key="1">
    <source>
        <dbReference type="ARBA" id="ARBA00009995"/>
    </source>
</evidence>
<dbReference type="Pfam" id="PF00201">
    <property type="entry name" value="UDPGT"/>
    <property type="match status" value="1"/>
</dbReference>
<keyword evidence="8" id="KW-1185">Reference proteome</keyword>
<evidence type="ECO:0000313" key="7">
    <source>
        <dbReference type="EMBL" id="KAL2525792.1"/>
    </source>
</evidence>
<proteinExistence type="inferred from homology"/>
<dbReference type="PANTHER" id="PTHR11926:SF1392">
    <property type="entry name" value="GLYCOSYLTRANSFERASE"/>
    <property type="match status" value="1"/>
</dbReference>
<dbReference type="InterPro" id="IPR002213">
    <property type="entry name" value="UDP_glucos_trans"/>
</dbReference>
<reference evidence="8" key="1">
    <citation type="submission" date="2024-07" db="EMBL/GenBank/DDBJ databases">
        <title>Two chromosome-level genome assemblies of Korean endemic species Abeliophyllum distichum and Forsythia ovata (Oleaceae).</title>
        <authorList>
            <person name="Jang H."/>
        </authorList>
    </citation>
    <scope>NUCLEOTIDE SEQUENCE [LARGE SCALE GENOMIC DNA]</scope>
</reference>
<comment type="similarity">
    <text evidence="1 5">Belongs to the UDP-glycosyltransferase family.</text>
</comment>
<dbReference type="EMBL" id="JBFOLK010000003">
    <property type="protein sequence ID" value="KAL2525792.1"/>
    <property type="molecule type" value="Genomic_DNA"/>
</dbReference>
<dbReference type="PROSITE" id="PS00375">
    <property type="entry name" value="UDPGT"/>
    <property type="match status" value="1"/>
</dbReference>
<gene>
    <name evidence="7" type="ORF">Adt_10846</name>
</gene>
<evidence type="ECO:0000256" key="4">
    <source>
        <dbReference type="ARBA" id="ARBA00051827"/>
    </source>
</evidence>
<organism evidence="7 8">
    <name type="scientific">Abeliophyllum distichum</name>
    <dbReference type="NCBI Taxonomy" id="126358"/>
    <lineage>
        <taxon>Eukaryota</taxon>
        <taxon>Viridiplantae</taxon>
        <taxon>Streptophyta</taxon>
        <taxon>Embryophyta</taxon>
        <taxon>Tracheophyta</taxon>
        <taxon>Spermatophyta</taxon>
        <taxon>Magnoliopsida</taxon>
        <taxon>eudicotyledons</taxon>
        <taxon>Gunneridae</taxon>
        <taxon>Pentapetalae</taxon>
        <taxon>asterids</taxon>
        <taxon>lamiids</taxon>
        <taxon>Lamiales</taxon>
        <taxon>Oleaceae</taxon>
        <taxon>Forsythieae</taxon>
        <taxon>Abeliophyllum</taxon>
    </lineage>
</organism>
<comment type="caution">
    <text evidence="7">The sequence shown here is derived from an EMBL/GenBank/DDBJ whole genome shotgun (WGS) entry which is preliminary data.</text>
</comment>
<dbReference type="SUPFAM" id="SSF53756">
    <property type="entry name" value="UDP-Glycosyltransferase/glycogen phosphorylase"/>
    <property type="match status" value="1"/>
</dbReference>
<dbReference type="GO" id="GO:0102970">
    <property type="term" value="F:7-deoxyloganetic acid glucosyltransferase activity"/>
    <property type="evidence" value="ECO:0007669"/>
    <property type="project" value="UniProtKB-EC"/>
</dbReference>
<comment type="catalytic activity">
    <reaction evidence="4">
        <text>7-deoxyloganetate + UDP-alpha-D-glucose = 7-deoxyloganate + UDP + H(+)</text>
        <dbReference type="Rhea" id="RHEA:39895"/>
        <dbReference type="ChEBI" id="CHEBI:15378"/>
        <dbReference type="ChEBI" id="CHEBI:58223"/>
        <dbReference type="ChEBI" id="CHEBI:58885"/>
        <dbReference type="ChEBI" id="CHEBI:76844"/>
        <dbReference type="ChEBI" id="CHEBI:76846"/>
        <dbReference type="EC" id="2.4.1.323"/>
    </reaction>
</comment>
<sequence length="483" mass="54303">MENERASASPPHVLIFPLPLQGPVNCMLKLAEIFCLNGLQVTFLNTQYIHECLLNCTNIESYFQRYPSFRFETVPDGLPEDSPRTAHEVFNLLDSMEAVSVPLFQEMVTSGPYGPSSEKPITCIVADGIFCFAVDIAKKIGVPLLYFETVSPCGLWTYLCLPKLIESGEFPFKGDDLDELIVNAPGMEGFLRRRDLPSFYRTKNLNDPIIQLVLNEDRHLPLAQGLIFNTFEDLEAPILSQMRKIGPKIYPIGPLHTHLKTRLATGGTTSSSIWKEDRSCIHWLNMQPINSVLFVSIGSLAVMNKDQLMEIWYGLVNSGTTFLWVKRPGSIVGLEREFEIPMDLSRATKERGYIVSWAPQEEVLAHPAIGGFLTHSGWNSTLESIVAGKPMICWPYFVDQQVNGRYVGEVWKLGLDMKDTCDRVIVEGMIRELMESKKAEFLQRADHIANVANASVSKGGCSYKNLDRLIEDIKLRTFSTLQG</sequence>
<keyword evidence="2 5" id="KW-0328">Glycosyltransferase</keyword>
<dbReference type="FunFam" id="3.40.50.2000:FF:000065">
    <property type="entry name" value="Glycosyltransferase"/>
    <property type="match status" value="1"/>
</dbReference>
<keyword evidence="3 5" id="KW-0808">Transferase</keyword>
<dbReference type="EC" id="2.4.1.-" evidence="6"/>
<dbReference type="AlphaFoldDB" id="A0ABD1UL57"/>
<dbReference type="CDD" id="cd03784">
    <property type="entry name" value="GT1_Gtf-like"/>
    <property type="match status" value="1"/>
</dbReference>
<evidence type="ECO:0000256" key="2">
    <source>
        <dbReference type="ARBA" id="ARBA00022676"/>
    </source>
</evidence>
<evidence type="ECO:0000313" key="8">
    <source>
        <dbReference type="Proteomes" id="UP001604336"/>
    </source>
</evidence>
<evidence type="ECO:0000256" key="6">
    <source>
        <dbReference type="RuleBase" id="RU362057"/>
    </source>
</evidence>
<dbReference type="GO" id="GO:0035251">
    <property type="term" value="F:UDP-glucosyltransferase activity"/>
    <property type="evidence" value="ECO:0007669"/>
    <property type="project" value="UniProtKB-ARBA"/>
</dbReference>
<dbReference type="Gene3D" id="3.40.50.2000">
    <property type="entry name" value="Glycogen Phosphorylase B"/>
    <property type="match status" value="2"/>
</dbReference>
<evidence type="ECO:0000256" key="5">
    <source>
        <dbReference type="RuleBase" id="RU003718"/>
    </source>
</evidence>
<dbReference type="FunFam" id="3.40.50.2000:FF:000040">
    <property type="entry name" value="UDP-glycosyltransferase 76C1"/>
    <property type="match status" value="1"/>
</dbReference>
<accession>A0ABD1UL57</accession>
<dbReference type="PANTHER" id="PTHR11926">
    <property type="entry name" value="GLUCOSYL/GLUCURONOSYL TRANSFERASES"/>
    <property type="match status" value="1"/>
</dbReference>
<name>A0ABD1UL57_9LAMI</name>
<dbReference type="InterPro" id="IPR035595">
    <property type="entry name" value="UDP_glycos_trans_CS"/>
</dbReference>
<evidence type="ECO:0000256" key="3">
    <source>
        <dbReference type="ARBA" id="ARBA00022679"/>
    </source>
</evidence>
<dbReference type="Proteomes" id="UP001604336">
    <property type="component" value="Unassembled WGS sequence"/>
</dbReference>
<protein>
    <recommendedName>
        <fullName evidence="6">Glycosyltransferase</fullName>
        <ecNumber evidence="6">2.4.1.-</ecNumber>
    </recommendedName>
</protein>